<reference evidence="5" key="1">
    <citation type="journal article" date="2023" name="Proc. Natl. Acad. Sci. U.S.A.">
        <title>Genomic and structural basis for evolution of tropane alkaloid biosynthesis.</title>
        <authorList>
            <person name="Wanga Y.-J."/>
            <person name="Taina T."/>
            <person name="Yua J.-Y."/>
            <person name="Lia J."/>
            <person name="Xua B."/>
            <person name="Chenc J."/>
            <person name="D'Auriad J.C."/>
            <person name="Huanga J.-P."/>
            <person name="Huanga S.-X."/>
        </authorList>
    </citation>
    <scope>NUCLEOTIDE SEQUENCE [LARGE SCALE GENOMIC DNA]</scope>
    <source>
        <strain evidence="5">cv. KIB-2019</strain>
    </source>
</reference>
<dbReference type="SUPFAM" id="SSF51110">
    <property type="entry name" value="alpha-D-mannose-specific plant lectins"/>
    <property type="match status" value="1"/>
</dbReference>
<dbReference type="PANTHER" id="PTHR47976:SF30">
    <property type="entry name" value="RECEPTOR-LIKE SERINE_THREONINE-PROTEIN KINASE"/>
    <property type="match status" value="1"/>
</dbReference>
<dbReference type="Gene3D" id="2.90.10.30">
    <property type="match status" value="1"/>
</dbReference>
<dbReference type="EMBL" id="JAJAGQ010000020">
    <property type="protein sequence ID" value="KAJ8532173.1"/>
    <property type="molecule type" value="Genomic_DNA"/>
</dbReference>
<proteinExistence type="predicted"/>
<keyword evidence="1" id="KW-0732">Signal</keyword>
<accession>A0A9Q1LC88</accession>
<evidence type="ECO:0000313" key="4">
    <source>
        <dbReference type="EMBL" id="KAJ8532173.1"/>
    </source>
</evidence>
<sequence>MRSWNHPVKANATLQLGQDGNLVLIDSDGTLVWSTNTTGKSVSSLNLTDMGNMVLFDKFDRTIWKSFDHPTDCLLPGQNLVSRQKLIASVSASNWSQCLFSLTILNGSWATYIDSDTPRFYYASPYMDNRYFSFDGRTFTALKHPPRPVAQFIKLGANGHLRVYQQGNFFQWTEVSDILMPDFGNCGYPMVCGRNSNCSNDGQCTCPVEGNFR</sequence>
<organism evidence="4 5">
    <name type="scientific">Anisodus acutangulus</name>
    <dbReference type="NCBI Taxonomy" id="402998"/>
    <lineage>
        <taxon>Eukaryota</taxon>
        <taxon>Viridiplantae</taxon>
        <taxon>Streptophyta</taxon>
        <taxon>Embryophyta</taxon>
        <taxon>Tracheophyta</taxon>
        <taxon>Spermatophyta</taxon>
        <taxon>Magnoliopsida</taxon>
        <taxon>eudicotyledons</taxon>
        <taxon>Gunneridae</taxon>
        <taxon>Pentapetalae</taxon>
        <taxon>asterids</taxon>
        <taxon>lamiids</taxon>
        <taxon>Solanales</taxon>
        <taxon>Solanaceae</taxon>
        <taxon>Solanoideae</taxon>
        <taxon>Hyoscyameae</taxon>
        <taxon>Anisodus</taxon>
    </lineage>
</organism>
<dbReference type="OrthoDB" id="1918682at2759"/>
<keyword evidence="2" id="KW-0325">Glycoprotein</keyword>
<comment type="caution">
    <text evidence="4">The sequence shown here is derived from an EMBL/GenBank/DDBJ whole genome shotgun (WGS) entry which is preliminary data.</text>
</comment>
<dbReference type="FunFam" id="2.90.10.30:FF:000003">
    <property type="entry name" value="Os04g0303100 protein"/>
    <property type="match status" value="1"/>
</dbReference>
<evidence type="ECO:0000313" key="5">
    <source>
        <dbReference type="Proteomes" id="UP001152561"/>
    </source>
</evidence>
<dbReference type="PROSITE" id="PS50927">
    <property type="entry name" value="BULB_LECTIN"/>
    <property type="match status" value="1"/>
</dbReference>
<evidence type="ECO:0000256" key="1">
    <source>
        <dbReference type="ARBA" id="ARBA00022729"/>
    </source>
</evidence>
<dbReference type="InterPro" id="IPR001480">
    <property type="entry name" value="Bulb-type_lectin_dom"/>
</dbReference>
<dbReference type="PANTHER" id="PTHR47976">
    <property type="entry name" value="G-TYPE LECTIN S-RECEPTOR-LIKE SERINE/THREONINE-PROTEIN KINASE SD2-5"/>
    <property type="match status" value="1"/>
</dbReference>
<dbReference type="Proteomes" id="UP001152561">
    <property type="component" value="Unassembled WGS sequence"/>
</dbReference>
<protein>
    <recommendedName>
        <fullName evidence="3">Bulb-type lectin domain-containing protein</fullName>
    </recommendedName>
</protein>
<keyword evidence="5" id="KW-1185">Reference proteome</keyword>
<name>A0A9Q1LC88_9SOLA</name>
<gene>
    <name evidence="4" type="ORF">K7X08_012096</name>
</gene>
<dbReference type="InterPro" id="IPR051343">
    <property type="entry name" value="G-type_lectin_kinases/EP1-like"/>
</dbReference>
<feature type="domain" description="Bulb-type lectin" evidence="3">
    <location>
        <begin position="1"/>
        <end position="68"/>
    </location>
</feature>
<dbReference type="InterPro" id="IPR036426">
    <property type="entry name" value="Bulb-type_lectin_dom_sf"/>
</dbReference>
<evidence type="ECO:0000256" key="2">
    <source>
        <dbReference type="ARBA" id="ARBA00023180"/>
    </source>
</evidence>
<dbReference type="CDD" id="cd00028">
    <property type="entry name" value="B_lectin"/>
    <property type="match status" value="1"/>
</dbReference>
<dbReference type="Pfam" id="PF01453">
    <property type="entry name" value="B_lectin"/>
    <property type="match status" value="1"/>
</dbReference>
<dbReference type="AlphaFoldDB" id="A0A9Q1LC88"/>
<evidence type="ECO:0000259" key="3">
    <source>
        <dbReference type="PROSITE" id="PS50927"/>
    </source>
</evidence>